<dbReference type="KEGG" id="salw:CP975_27000"/>
<feature type="transmembrane region" description="Helical" evidence="2">
    <location>
        <begin position="233"/>
        <end position="253"/>
    </location>
</feature>
<sequence>MGTAAKDQEEPEEKRRLDLSVPQVAGSAIAAVVAAKLASNLGVYGTILGAGVVSGIATCGGTIFQHFFKRTGEQIRVVAVQAKPKAHQVPVTTATSVPDTFRTTAYPGAASATGPVTTTWGRSQEAGAEPDATRALPTAADADPTTVLPSVAADLDAEQTQLLGSVDATQLVPREDATQLMPRDDATRVLRAGTQVPAPGTPVEPPLPSDEFSDEFTDGTTHRAQIRSWKRPLIAGAVVFGVAMAGITTYEVVSGEDLSGGKGTTIGNGISGNNTSPKRPSTPSEPSVQPSDNGTSGTDDGSQEGGGTATPDPNGTGGRTPGQGDGNGTGRDSGSDNEPDKDTGTDPGKDTGDDSGDDGSKTDPTPTPPPAPTPSSGTGPGSGTGTGGDAQQGETTSP</sequence>
<feature type="compositionally biased region" description="Gly residues" evidence="1">
    <location>
        <begin position="378"/>
        <end position="390"/>
    </location>
</feature>
<feature type="compositionally biased region" description="Gly residues" evidence="1">
    <location>
        <begin position="258"/>
        <end position="270"/>
    </location>
</feature>
<feature type="region of interest" description="Disordered" evidence="1">
    <location>
        <begin position="255"/>
        <end position="398"/>
    </location>
</feature>
<reference evidence="3 4" key="1">
    <citation type="submission" date="2017-09" db="EMBL/GenBank/DDBJ databases">
        <authorList>
            <person name="Lee N."/>
            <person name="Cho B.-K."/>
        </authorList>
    </citation>
    <scope>NUCLEOTIDE SEQUENCE [LARGE SCALE GENOMIC DNA]</scope>
    <source>
        <strain evidence="3 4">ATCC 12461</strain>
    </source>
</reference>
<keyword evidence="2" id="KW-0812">Transmembrane</keyword>
<accession>A0A5J6HK63</accession>
<evidence type="ECO:0000256" key="1">
    <source>
        <dbReference type="SAM" id="MobiDB-lite"/>
    </source>
</evidence>
<feature type="compositionally biased region" description="Polar residues" evidence="1">
    <location>
        <begin position="277"/>
        <end position="300"/>
    </location>
</feature>
<dbReference type="OrthoDB" id="3481735at2"/>
<proteinExistence type="predicted"/>
<feature type="region of interest" description="Disordered" evidence="1">
    <location>
        <begin position="106"/>
        <end position="132"/>
    </location>
</feature>
<keyword evidence="4" id="KW-1185">Reference proteome</keyword>
<feature type="region of interest" description="Disordered" evidence="1">
    <location>
        <begin position="194"/>
        <end position="219"/>
    </location>
</feature>
<feature type="compositionally biased region" description="Basic and acidic residues" evidence="1">
    <location>
        <begin position="338"/>
        <end position="352"/>
    </location>
</feature>
<keyword evidence="2" id="KW-1133">Transmembrane helix</keyword>
<dbReference type="EMBL" id="CP023695">
    <property type="protein sequence ID" value="QEV20709.1"/>
    <property type="molecule type" value="Genomic_DNA"/>
</dbReference>
<feature type="compositionally biased region" description="Gly residues" evidence="1">
    <location>
        <begin position="315"/>
        <end position="331"/>
    </location>
</feature>
<feature type="compositionally biased region" description="Pro residues" evidence="1">
    <location>
        <begin position="199"/>
        <end position="208"/>
    </location>
</feature>
<protein>
    <submittedName>
        <fullName evidence="3">Uncharacterized protein</fullName>
    </submittedName>
</protein>
<keyword evidence="2" id="KW-0472">Membrane</keyword>
<evidence type="ECO:0000313" key="3">
    <source>
        <dbReference type="EMBL" id="QEV20709.1"/>
    </source>
</evidence>
<gene>
    <name evidence="3" type="ORF">CP975_27000</name>
</gene>
<evidence type="ECO:0000313" key="4">
    <source>
        <dbReference type="Proteomes" id="UP000326553"/>
    </source>
</evidence>
<organism evidence="3 4">
    <name type="scientific">Streptomyces alboniger</name>
    <dbReference type="NCBI Taxonomy" id="132473"/>
    <lineage>
        <taxon>Bacteria</taxon>
        <taxon>Bacillati</taxon>
        <taxon>Actinomycetota</taxon>
        <taxon>Actinomycetes</taxon>
        <taxon>Kitasatosporales</taxon>
        <taxon>Streptomycetaceae</taxon>
        <taxon>Streptomyces</taxon>
        <taxon>Streptomyces aurantiacus group</taxon>
    </lineage>
</organism>
<name>A0A5J6HK63_STRAD</name>
<feature type="transmembrane region" description="Helical" evidence="2">
    <location>
        <begin position="44"/>
        <end position="64"/>
    </location>
</feature>
<evidence type="ECO:0000256" key="2">
    <source>
        <dbReference type="SAM" id="Phobius"/>
    </source>
</evidence>
<dbReference type="Proteomes" id="UP000326553">
    <property type="component" value="Chromosome"/>
</dbReference>
<dbReference type="AlphaFoldDB" id="A0A5J6HK63"/>